<sequence length="177" mass="19139">MTEPSTPSGFSAFGDDAIALADRRFLIRRANRSDVRDLVALLRDDTLGAGREGSDSEEEAGYQHAFDLIESDPNQLLVAIDDVTDGSAVVGTLQLTLIPSLSRRGSTRLQIEAVRIGPDAQGLGLGTAVFDWAHDCGRRFGASLAQLTTDKSRTDAQRFYARLGYEASHDGLKLDLD</sequence>
<proteinExistence type="predicted"/>
<evidence type="ECO:0000259" key="3">
    <source>
        <dbReference type="PROSITE" id="PS51186"/>
    </source>
</evidence>
<dbReference type="Pfam" id="PF00583">
    <property type="entry name" value="Acetyltransf_1"/>
    <property type="match status" value="1"/>
</dbReference>
<evidence type="ECO:0000256" key="2">
    <source>
        <dbReference type="ARBA" id="ARBA00023315"/>
    </source>
</evidence>
<keyword evidence="4" id="KW-0689">Ribosomal protein</keyword>
<evidence type="ECO:0000313" key="5">
    <source>
        <dbReference type="Proteomes" id="UP000234342"/>
    </source>
</evidence>
<accession>A0A2H1JBK4</accession>
<dbReference type="GO" id="GO:0016747">
    <property type="term" value="F:acyltransferase activity, transferring groups other than amino-acyl groups"/>
    <property type="evidence" value="ECO:0007669"/>
    <property type="project" value="InterPro"/>
</dbReference>
<feature type="domain" description="N-acetyltransferase" evidence="3">
    <location>
        <begin position="25"/>
        <end position="177"/>
    </location>
</feature>
<evidence type="ECO:0000313" key="4">
    <source>
        <dbReference type="EMBL" id="SMX84542.1"/>
    </source>
</evidence>
<organism evidence="4 5">
    <name type="scientific">Brevibacterium antiquum</name>
    <dbReference type="NCBI Taxonomy" id="234835"/>
    <lineage>
        <taxon>Bacteria</taxon>
        <taxon>Bacillati</taxon>
        <taxon>Actinomycetota</taxon>
        <taxon>Actinomycetes</taxon>
        <taxon>Micrococcales</taxon>
        <taxon>Brevibacteriaceae</taxon>
        <taxon>Brevibacterium</taxon>
    </lineage>
</organism>
<keyword evidence="4" id="KW-0687">Ribonucleoprotein</keyword>
<dbReference type="Gene3D" id="3.40.630.30">
    <property type="match status" value="1"/>
</dbReference>
<keyword evidence="5" id="KW-1185">Reference proteome</keyword>
<dbReference type="SUPFAM" id="SSF55729">
    <property type="entry name" value="Acyl-CoA N-acyltransferases (Nat)"/>
    <property type="match status" value="1"/>
</dbReference>
<dbReference type="EMBL" id="FXZE01000006">
    <property type="protein sequence ID" value="SMX84542.1"/>
    <property type="molecule type" value="Genomic_DNA"/>
</dbReference>
<protein>
    <submittedName>
        <fullName evidence="4">Ribosomal protein S18 acetylase RimI</fullName>
    </submittedName>
</protein>
<dbReference type="RefSeq" id="WP_233429376.1">
    <property type="nucleotide sequence ID" value="NZ_FXZE01000006.1"/>
</dbReference>
<name>A0A2H1JBK4_9MICO</name>
<evidence type="ECO:0000256" key="1">
    <source>
        <dbReference type="ARBA" id="ARBA00022679"/>
    </source>
</evidence>
<keyword evidence="2" id="KW-0012">Acyltransferase</keyword>
<dbReference type="InterPro" id="IPR000182">
    <property type="entry name" value="GNAT_dom"/>
</dbReference>
<dbReference type="AlphaFoldDB" id="A0A2H1JBK4"/>
<dbReference type="CDD" id="cd04301">
    <property type="entry name" value="NAT_SF"/>
    <property type="match status" value="1"/>
</dbReference>
<gene>
    <name evidence="4" type="ORF">BANT10_01830</name>
</gene>
<dbReference type="InterPro" id="IPR016181">
    <property type="entry name" value="Acyl_CoA_acyltransferase"/>
</dbReference>
<dbReference type="PROSITE" id="PS51186">
    <property type="entry name" value="GNAT"/>
    <property type="match status" value="1"/>
</dbReference>
<dbReference type="PANTHER" id="PTHR43877">
    <property type="entry name" value="AMINOALKYLPHOSPHONATE N-ACETYLTRANSFERASE-RELATED-RELATED"/>
    <property type="match status" value="1"/>
</dbReference>
<keyword evidence="1" id="KW-0808">Transferase</keyword>
<dbReference type="InterPro" id="IPR050832">
    <property type="entry name" value="Bact_Acetyltransf"/>
</dbReference>
<dbReference type="Proteomes" id="UP000234342">
    <property type="component" value="Unassembled WGS sequence"/>
</dbReference>
<reference evidence="5" key="1">
    <citation type="submission" date="2017-03" db="EMBL/GenBank/DDBJ databases">
        <authorList>
            <person name="Monnet C."/>
        </authorList>
    </citation>
    <scope>NUCLEOTIDE SEQUENCE [LARGE SCALE GENOMIC DNA]</scope>
    <source>
        <strain evidence="5">P10</strain>
    </source>
</reference>
<dbReference type="GO" id="GO:0005840">
    <property type="term" value="C:ribosome"/>
    <property type="evidence" value="ECO:0007669"/>
    <property type="project" value="UniProtKB-KW"/>
</dbReference>
<dbReference type="PANTHER" id="PTHR43877:SF2">
    <property type="entry name" value="AMINOALKYLPHOSPHONATE N-ACETYLTRANSFERASE-RELATED"/>
    <property type="match status" value="1"/>
</dbReference>